<keyword evidence="3" id="KW-1185">Reference proteome</keyword>
<sequence length="344" mass="38918">MMQQGNLEQRLDAVIAPVMNEKTPGMALLIAKGDEILLRKAYGMADLENGRPITPEDNFVIASNTKQFTCFAILMLQEQGLLSLDETIDRFFPDFPPFVKNITVRQLMNHQSGIKEYFDDNTWQKWDQAACASTKDMLEIIKTFDVLDFEPDSQYSYSNSAYVMLGEIVSQLSGMPFGKFLEEKILKPVGMRRSCAPDGMDSKPASLIEGYEVQPDGSFAKQVYDMRLVGYADGNIQSNVDDMLTWHRHLYESSESCFLSREAMAESFVENHLKNGEGTGYGLGFFLNGETPGHKEIWHTGGTMGFISRCSRYVDDRISIIMLTNYEGLPKNQLYEKIVKEVFA</sequence>
<reference evidence="2 3" key="1">
    <citation type="submission" date="2018-08" db="EMBL/GenBank/DDBJ databases">
        <title>Murine metabolic-syndrome-specific gut microbial biobank.</title>
        <authorList>
            <person name="Liu C."/>
        </authorList>
    </citation>
    <scope>NUCLEOTIDE SEQUENCE [LARGE SCALE GENOMIC DNA]</scope>
    <source>
        <strain evidence="2 3">28</strain>
    </source>
</reference>
<evidence type="ECO:0000259" key="1">
    <source>
        <dbReference type="Pfam" id="PF00144"/>
    </source>
</evidence>
<protein>
    <submittedName>
        <fullName evidence="2">Class A beta-lactamase-related serine hydrolase</fullName>
    </submittedName>
</protein>
<organism evidence="2 3">
    <name type="scientific">Anaerotruncus colihominis</name>
    <dbReference type="NCBI Taxonomy" id="169435"/>
    <lineage>
        <taxon>Bacteria</taxon>
        <taxon>Bacillati</taxon>
        <taxon>Bacillota</taxon>
        <taxon>Clostridia</taxon>
        <taxon>Eubacteriales</taxon>
        <taxon>Oscillospiraceae</taxon>
        <taxon>Anaerotruncus</taxon>
    </lineage>
</organism>
<accession>A0A845QHR5</accession>
<feature type="domain" description="Beta-lactamase-related" evidence="1">
    <location>
        <begin position="11"/>
        <end position="331"/>
    </location>
</feature>
<evidence type="ECO:0000313" key="3">
    <source>
        <dbReference type="Proteomes" id="UP000446866"/>
    </source>
</evidence>
<dbReference type="Pfam" id="PF00144">
    <property type="entry name" value="Beta-lactamase"/>
    <property type="match status" value="1"/>
</dbReference>
<dbReference type="InterPro" id="IPR012338">
    <property type="entry name" value="Beta-lactam/transpept-like"/>
</dbReference>
<gene>
    <name evidence="2" type="ORF">D0435_07230</name>
</gene>
<dbReference type="InterPro" id="IPR001466">
    <property type="entry name" value="Beta-lactam-related"/>
</dbReference>
<dbReference type="GO" id="GO:0016787">
    <property type="term" value="F:hydrolase activity"/>
    <property type="evidence" value="ECO:0007669"/>
    <property type="project" value="UniProtKB-KW"/>
</dbReference>
<dbReference type="Proteomes" id="UP000446866">
    <property type="component" value="Unassembled WGS sequence"/>
</dbReference>
<dbReference type="RefSeq" id="WP_160201722.1">
    <property type="nucleotide sequence ID" value="NZ_QXWK01000012.1"/>
</dbReference>
<dbReference type="InterPro" id="IPR050491">
    <property type="entry name" value="AmpC-like"/>
</dbReference>
<dbReference type="SUPFAM" id="SSF56601">
    <property type="entry name" value="beta-lactamase/transpeptidase-like"/>
    <property type="match status" value="1"/>
</dbReference>
<evidence type="ECO:0000313" key="2">
    <source>
        <dbReference type="EMBL" id="NBH61439.1"/>
    </source>
</evidence>
<name>A0A845QHR5_9FIRM</name>
<dbReference type="EMBL" id="QXWK01000012">
    <property type="protein sequence ID" value="NBH61439.1"/>
    <property type="molecule type" value="Genomic_DNA"/>
</dbReference>
<dbReference type="AlphaFoldDB" id="A0A845QHR5"/>
<dbReference type="PANTHER" id="PTHR46825:SF9">
    <property type="entry name" value="BETA-LACTAMASE-RELATED DOMAIN-CONTAINING PROTEIN"/>
    <property type="match status" value="1"/>
</dbReference>
<comment type="caution">
    <text evidence="2">The sequence shown here is derived from an EMBL/GenBank/DDBJ whole genome shotgun (WGS) entry which is preliminary data.</text>
</comment>
<proteinExistence type="predicted"/>
<keyword evidence="2" id="KW-0378">Hydrolase</keyword>
<dbReference type="PANTHER" id="PTHR46825">
    <property type="entry name" value="D-ALANYL-D-ALANINE-CARBOXYPEPTIDASE/ENDOPEPTIDASE AMPH"/>
    <property type="match status" value="1"/>
</dbReference>
<dbReference type="Gene3D" id="3.40.710.10">
    <property type="entry name" value="DD-peptidase/beta-lactamase superfamily"/>
    <property type="match status" value="1"/>
</dbReference>